<organism evidence="1 2">
    <name type="scientific">Aspergillus thermomutatus</name>
    <name type="common">Neosartorya pseudofischeri</name>
    <dbReference type="NCBI Taxonomy" id="41047"/>
    <lineage>
        <taxon>Eukaryota</taxon>
        <taxon>Fungi</taxon>
        <taxon>Dikarya</taxon>
        <taxon>Ascomycota</taxon>
        <taxon>Pezizomycotina</taxon>
        <taxon>Eurotiomycetes</taxon>
        <taxon>Eurotiomycetidae</taxon>
        <taxon>Eurotiales</taxon>
        <taxon>Aspergillaceae</taxon>
        <taxon>Aspergillus</taxon>
        <taxon>Aspergillus subgen. Fumigati</taxon>
    </lineage>
</organism>
<dbReference type="AlphaFoldDB" id="A0A397G6U1"/>
<protein>
    <recommendedName>
        <fullName evidence="3">Ricin B lectin domain-containing protein</fullName>
    </recommendedName>
</protein>
<evidence type="ECO:0000313" key="1">
    <source>
        <dbReference type="EMBL" id="RHZ45554.1"/>
    </source>
</evidence>
<gene>
    <name evidence="1" type="ORF">CDV56_101400</name>
</gene>
<dbReference type="InterPro" id="IPR008999">
    <property type="entry name" value="Actin-crosslinking"/>
</dbReference>
<proteinExistence type="predicted"/>
<dbReference type="RefSeq" id="XP_026610759.1">
    <property type="nucleotide sequence ID" value="XM_026755019.1"/>
</dbReference>
<dbReference type="Proteomes" id="UP000215305">
    <property type="component" value="Unassembled WGS sequence"/>
</dbReference>
<dbReference type="GeneID" id="38123374"/>
<name>A0A397G6U1_ASPTH</name>
<dbReference type="Gene3D" id="2.80.10.50">
    <property type="match status" value="1"/>
</dbReference>
<sequence>MSDAEVSISSAPVQDRKTYSLKVPGGGALSVVPGKYKDEEVHIRSWEHAKNQLWVAEANDGGFGFRNASSGKLLGVNKNGDIAVDADKLDSWERFKFQSEGSGYLFWVIYKGTQQYLYRPAQQAGLGEGERAPYLLAGEHYHQGRSYQWMEVEAAVDDSIDVHTPMEMLIVPIHFRHRICVSPFRCLNLFDAESVDITVWIANLSPETLNNGKDRATEGYLDVAPRLGAYAGHLSAPVSHRFM</sequence>
<evidence type="ECO:0008006" key="3">
    <source>
        <dbReference type="Google" id="ProtNLM"/>
    </source>
</evidence>
<dbReference type="SUPFAM" id="SSF50405">
    <property type="entry name" value="Actin-crosslinking proteins"/>
    <property type="match status" value="1"/>
</dbReference>
<keyword evidence="2" id="KW-1185">Reference proteome</keyword>
<accession>A0A397G6U1</accession>
<dbReference type="EMBL" id="NKHU02000283">
    <property type="protein sequence ID" value="RHZ45554.1"/>
    <property type="molecule type" value="Genomic_DNA"/>
</dbReference>
<comment type="caution">
    <text evidence="1">The sequence shown here is derived from an EMBL/GenBank/DDBJ whole genome shotgun (WGS) entry which is preliminary data.</text>
</comment>
<dbReference type="VEuPathDB" id="FungiDB:CDV56_101400"/>
<dbReference type="OrthoDB" id="5289641at2759"/>
<reference evidence="1" key="1">
    <citation type="submission" date="2018-08" db="EMBL/GenBank/DDBJ databases">
        <title>Draft genome sequence of azole-resistant Aspergillus thermomutatus (Neosartorya pseudofischeri) strain HMR AF 39, isolated from a human nasal aspirate.</title>
        <authorList>
            <person name="Parent-Michaud M."/>
            <person name="Dufresne P.J."/>
            <person name="Fournier E."/>
            <person name="Martineau C."/>
            <person name="Moreira S."/>
            <person name="Perkins V."/>
            <person name="De Repentigny L."/>
            <person name="Dufresne S.F."/>
        </authorList>
    </citation>
    <scope>NUCLEOTIDE SEQUENCE [LARGE SCALE GENOMIC DNA]</scope>
    <source>
        <strain evidence="1">HMR AF 39</strain>
    </source>
</reference>
<dbReference type="CDD" id="cd00161">
    <property type="entry name" value="beta-trefoil_Ricin-like"/>
    <property type="match status" value="1"/>
</dbReference>
<evidence type="ECO:0000313" key="2">
    <source>
        <dbReference type="Proteomes" id="UP000215305"/>
    </source>
</evidence>